<feature type="binding site" evidence="12">
    <location>
        <position position="257"/>
    </location>
    <ligand>
        <name>L-histidine</name>
        <dbReference type="ChEBI" id="CHEBI:57595"/>
    </ligand>
</feature>
<dbReference type="FunFam" id="3.30.930.10:FF:000005">
    <property type="entry name" value="Histidine--tRNA ligase"/>
    <property type="match status" value="1"/>
</dbReference>
<accession>Q1JVG2</accession>
<organism evidence="14 15">
    <name type="scientific">Desulfuromonas acetoxidans (strain DSM 684 / 11070)</name>
    <dbReference type="NCBI Taxonomy" id="281689"/>
    <lineage>
        <taxon>Bacteria</taxon>
        <taxon>Pseudomonadati</taxon>
        <taxon>Thermodesulfobacteriota</taxon>
        <taxon>Desulfuromonadia</taxon>
        <taxon>Desulfuromonadales</taxon>
        <taxon>Desulfuromonadaceae</taxon>
        <taxon>Desulfuromonas</taxon>
    </lineage>
</organism>
<dbReference type="CDD" id="cd00859">
    <property type="entry name" value="HisRS_anticodon"/>
    <property type="match status" value="1"/>
</dbReference>
<keyword evidence="15" id="KW-1185">Reference proteome</keyword>
<dbReference type="SUPFAM" id="SSF55681">
    <property type="entry name" value="Class II aaRS and biotin synthetases"/>
    <property type="match status" value="1"/>
</dbReference>
<dbReference type="InterPro" id="IPR006195">
    <property type="entry name" value="aa-tRNA-synth_II"/>
</dbReference>
<reference evidence="14" key="2">
    <citation type="submission" date="2006-05" db="EMBL/GenBank/DDBJ databases">
        <title>Sequencing of the draft genome and assembly of Desulfuromonas acetoxidans DSM 684.</title>
        <authorList>
            <consortium name="US DOE Joint Genome Institute (JGI-PGF)"/>
            <person name="Copeland A."/>
            <person name="Lucas S."/>
            <person name="Lapidus A."/>
            <person name="Barry K."/>
            <person name="Detter J.C."/>
            <person name="Glavina del Rio T."/>
            <person name="Hammon N."/>
            <person name="Israni S."/>
            <person name="Dalin E."/>
            <person name="Tice H."/>
            <person name="Bruce D."/>
            <person name="Pitluck S."/>
            <person name="Richardson P."/>
        </authorList>
    </citation>
    <scope>NUCLEOTIDE SEQUENCE [LARGE SCALE GENOMIC DNA]</scope>
    <source>
        <strain evidence="14">DSM 684</strain>
    </source>
</reference>
<feature type="binding site" evidence="12">
    <location>
        <begin position="261"/>
        <end position="262"/>
    </location>
    <ligand>
        <name>L-histidine</name>
        <dbReference type="ChEBI" id="CHEBI:57595"/>
    </ligand>
</feature>
<evidence type="ECO:0000256" key="8">
    <source>
        <dbReference type="ARBA" id="ARBA00022917"/>
    </source>
</evidence>
<keyword evidence="6 11" id="KW-0547">Nucleotide-binding</keyword>
<evidence type="ECO:0000256" key="11">
    <source>
        <dbReference type="HAMAP-Rule" id="MF_00127"/>
    </source>
</evidence>
<name>Q1JVG2_DESA6</name>
<dbReference type="Proteomes" id="UP000005695">
    <property type="component" value="Unassembled WGS sequence"/>
</dbReference>
<feature type="binding site" evidence="12">
    <location>
        <position position="126"/>
    </location>
    <ligand>
        <name>L-histidine</name>
        <dbReference type="ChEBI" id="CHEBI:57595"/>
    </ligand>
</feature>
<dbReference type="Pfam" id="PF13393">
    <property type="entry name" value="tRNA-synt_His"/>
    <property type="match status" value="1"/>
</dbReference>
<evidence type="ECO:0000256" key="2">
    <source>
        <dbReference type="ARBA" id="ARBA00008226"/>
    </source>
</evidence>
<dbReference type="InterPro" id="IPR033656">
    <property type="entry name" value="HisRS_anticodon"/>
</dbReference>
<evidence type="ECO:0000256" key="4">
    <source>
        <dbReference type="ARBA" id="ARBA00022490"/>
    </source>
</evidence>
<keyword evidence="7 11" id="KW-0067">ATP-binding</keyword>
<comment type="subunit">
    <text evidence="3 11">Homodimer.</text>
</comment>
<evidence type="ECO:0000256" key="6">
    <source>
        <dbReference type="ARBA" id="ARBA00022741"/>
    </source>
</evidence>
<evidence type="ECO:0000256" key="5">
    <source>
        <dbReference type="ARBA" id="ARBA00022598"/>
    </source>
</evidence>
<evidence type="ECO:0000256" key="12">
    <source>
        <dbReference type="PIRSR" id="PIRSR001549-1"/>
    </source>
</evidence>
<dbReference type="InterPro" id="IPR004516">
    <property type="entry name" value="HisRS/HisZ"/>
</dbReference>
<evidence type="ECO:0000256" key="1">
    <source>
        <dbReference type="ARBA" id="ARBA00004496"/>
    </source>
</evidence>
<evidence type="ECO:0000259" key="13">
    <source>
        <dbReference type="PROSITE" id="PS50862"/>
    </source>
</evidence>
<dbReference type="GO" id="GO:0004821">
    <property type="term" value="F:histidine-tRNA ligase activity"/>
    <property type="evidence" value="ECO:0007669"/>
    <property type="project" value="UniProtKB-UniRule"/>
</dbReference>
<reference evidence="14" key="1">
    <citation type="submission" date="2006-05" db="EMBL/GenBank/DDBJ databases">
        <title>Annotation of the draft genome assembly of Desulfuromonas acetoxidans DSM 684.</title>
        <authorList>
            <consortium name="US DOE Joint Genome Institute (JGI-ORNL)"/>
            <person name="Larimer F."/>
            <person name="Land M."/>
            <person name="Hauser L."/>
        </authorList>
    </citation>
    <scope>NUCLEOTIDE SEQUENCE [LARGE SCALE GENOMIC DNA]</scope>
    <source>
        <strain evidence="14">DSM 684</strain>
    </source>
</reference>
<dbReference type="PROSITE" id="PS50862">
    <property type="entry name" value="AA_TRNA_LIGASE_II"/>
    <property type="match status" value="1"/>
</dbReference>
<evidence type="ECO:0000256" key="10">
    <source>
        <dbReference type="ARBA" id="ARBA00047639"/>
    </source>
</evidence>
<dbReference type="InterPro" id="IPR015807">
    <property type="entry name" value="His-tRNA-ligase"/>
</dbReference>
<evidence type="ECO:0000313" key="15">
    <source>
        <dbReference type="Proteomes" id="UP000005695"/>
    </source>
</evidence>
<feature type="binding site" evidence="12">
    <location>
        <begin position="81"/>
        <end position="83"/>
    </location>
    <ligand>
        <name>L-histidine</name>
        <dbReference type="ChEBI" id="CHEBI:57595"/>
    </ligand>
</feature>
<comment type="similarity">
    <text evidence="2 11">Belongs to the class-II aminoacyl-tRNA synthetase family.</text>
</comment>
<evidence type="ECO:0000256" key="3">
    <source>
        <dbReference type="ARBA" id="ARBA00011738"/>
    </source>
</evidence>
<dbReference type="PIRSF" id="PIRSF001549">
    <property type="entry name" value="His-tRNA_synth"/>
    <property type="match status" value="1"/>
</dbReference>
<sequence length="424" mass="47848">MSITGIKGMNDILPSEIATWQFLEDTARRIFATYGCQEIRVPVVEKTELFCRSIGETTDIVEKEMYTFNDKSDNSLTLRPEGTAPVMRSFIQHKLFNQDQVSKLYYLGPMFRYERPQKGRYRQFHQIGAEIIGIDDPRMDAQVLAMLSHYFEAVGLTDVSLQINSLGCPKCRPDYRQTLIDFLQQRLDQLCPDCQRRYATNPLRVLDCKSKSCKEATQDAPSVLDHLCDECDTHFATVQQCLNQLGTAYSINNRMVRGLDYYTKTTFEMVTNNLGAQNAVAAGGRYDGLVEELGGPSLPGIGFAMGVERLVLLLQDKKIKTPPPALFLATLGKDAEEFAFKVLHQLQREGIYAEMDFTGRSLKAQLRRADKLNCRYTIMIGDNELSEGSAQLKRMADGDQQAVQLSQLLEQLRPLLDDASTTSL</sequence>
<dbReference type="OrthoDB" id="9800814at2"/>
<dbReference type="AlphaFoldDB" id="Q1JVG2"/>
<dbReference type="CDD" id="cd00773">
    <property type="entry name" value="HisRS-like_core"/>
    <property type="match status" value="1"/>
</dbReference>
<evidence type="ECO:0000256" key="9">
    <source>
        <dbReference type="ARBA" id="ARBA00023146"/>
    </source>
</evidence>
<dbReference type="NCBIfam" id="TIGR00442">
    <property type="entry name" value="hisS"/>
    <property type="match status" value="1"/>
</dbReference>
<proteinExistence type="inferred from homology"/>
<dbReference type="GO" id="GO:0005524">
    <property type="term" value="F:ATP binding"/>
    <property type="evidence" value="ECO:0007669"/>
    <property type="project" value="UniProtKB-UniRule"/>
</dbReference>
<feature type="binding site" evidence="12">
    <location>
        <position position="112"/>
    </location>
    <ligand>
        <name>L-histidine</name>
        <dbReference type="ChEBI" id="CHEBI:57595"/>
    </ligand>
</feature>
<protein>
    <recommendedName>
        <fullName evidence="11">Histidine--tRNA ligase</fullName>
        <ecNumber evidence="11">6.1.1.21</ecNumber>
    </recommendedName>
    <alternativeName>
        <fullName evidence="11">Histidyl-tRNA synthetase</fullName>
        <shortName evidence="11">HisRS</shortName>
    </alternativeName>
</protein>
<dbReference type="GO" id="GO:0006427">
    <property type="term" value="P:histidyl-tRNA aminoacylation"/>
    <property type="evidence" value="ECO:0007669"/>
    <property type="project" value="UniProtKB-UniRule"/>
</dbReference>
<evidence type="ECO:0000313" key="14">
    <source>
        <dbReference type="EMBL" id="EAT14235.1"/>
    </source>
</evidence>
<dbReference type="InterPro" id="IPR004154">
    <property type="entry name" value="Anticodon-bd"/>
</dbReference>
<keyword evidence="5 11" id="KW-0436">Ligase</keyword>
<keyword evidence="9 11" id="KW-0030">Aminoacyl-tRNA synthetase</keyword>
<dbReference type="InterPro" id="IPR036621">
    <property type="entry name" value="Anticodon-bd_dom_sf"/>
</dbReference>
<dbReference type="GO" id="GO:0005737">
    <property type="term" value="C:cytoplasm"/>
    <property type="evidence" value="ECO:0007669"/>
    <property type="project" value="UniProtKB-SubCell"/>
</dbReference>
<dbReference type="InterPro" id="IPR045864">
    <property type="entry name" value="aa-tRNA-synth_II/BPL/LPL"/>
</dbReference>
<dbReference type="HAMAP" id="MF_00127">
    <property type="entry name" value="His_tRNA_synth"/>
    <property type="match status" value="1"/>
</dbReference>
<dbReference type="Gene3D" id="3.30.930.10">
    <property type="entry name" value="Bira Bifunctional Protein, Domain 2"/>
    <property type="match status" value="1"/>
</dbReference>
<comment type="subcellular location">
    <subcellularLocation>
        <location evidence="1 11">Cytoplasm</location>
    </subcellularLocation>
</comment>
<dbReference type="EC" id="6.1.1.21" evidence="11"/>
<keyword evidence="4 11" id="KW-0963">Cytoplasm</keyword>
<keyword evidence="8 11" id="KW-0648">Protein biosynthesis</keyword>
<dbReference type="Pfam" id="PF03129">
    <property type="entry name" value="HGTP_anticodon"/>
    <property type="match status" value="1"/>
</dbReference>
<dbReference type="SUPFAM" id="SSF52954">
    <property type="entry name" value="Class II aaRS ABD-related"/>
    <property type="match status" value="1"/>
</dbReference>
<feature type="binding site" evidence="12">
    <location>
        <position position="130"/>
    </location>
    <ligand>
        <name>L-histidine</name>
        <dbReference type="ChEBI" id="CHEBI:57595"/>
    </ligand>
</feature>
<gene>
    <name evidence="11" type="primary">hisS</name>
    <name evidence="14" type="ORF">Dace_0072</name>
</gene>
<dbReference type="InterPro" id="IPR041715">
    <property type="entry name" value="HisRS-like_core"/>
</dbReference>
<dbReference type="PANTHER" id="PTHR43707">
    <property type="entry name" value="HISTIDYL-TRNA SYNTHETASE"/>
    <property type="match status" value="1"/>
</dbReference>
<dbReference type="PANTHER" id="PTHR43707:SF1">
    <property type="entry name" value="HISTIDINE--TRNA LIGASE, MITOCHONDRIAL-RELATED"/>
    <property type="match status" value="1"/>
</dbReference>
<feature type="domain" description="Aminoacyl-transfer RNA synthetases class-II family profile" evidence="13">
    <location>
        <begin position="1"/>
        <end position="322"/>
    </location>
</feature>
<comment type="caution">
    <text evidence="14">The sequence shown here is derived from an EMBL/GenBank/DDBJ whole genome shotgun (WGS) entry which is preliminary data.</text>
</comment>
<comment type="catalytic activity">
    <reaction evidence="10 11">
        <text>tRNA(His) + L-histidine + ATP = L-histidyl-tRNA(His) + AMP + diphosphate + H(+)</text>
        <dbReference type="Rhea" id="RHEA:17313"/>
        <dbReference type="Rhea" id="RHEA-COMP:9665"/>
        <dbReference type="Rhea" id="RHEA-COMP:9689"/>
        <dbReference type="ChEBI" id="CHEBI:15378"/>
        <dbReference type="ChEBI" id="CHEBI:30616"/>
        <dbReference type="ChEBI" id="CHEBI:33019"/>
        <dbReference type="ChEBI" id="CHEBI:57595"/>
        <dbReference type="ChEBI" id="CHEBI:78442"/>
        <dbReference type="ChEBI" id="CHEBI:78527"/>
        <dbReference type="ChEBI" id="CHEBI:456215"/>
        <dbReference type="EC" id="6.1.1.21"/>
    </reaction>
</comment>
<evidence type="ECO:0000256" key="7">
    <source>
        <dbReference type="ARBA" id="ARBA00022840"/>
    </source>
</evidence>
<dbReference type="EMBL" id="AAEW02000040">
    <property type="protein sequence ID" value="EAT14235.1"/>
    <property type="molecule type" value="Genomic_DNA"/>
</dbReference>
<dbReference type="Gene3D" id="3.40.50.800">
    <property type="entry name" value="Anticodon-binding domain"/>
    <property type="match status" value="1"/>
</dbReference>